<protein>
    <submittedName>
        <fullName evidence="1">Uncharacterized protein</fullName>
    </submittedName>
</protein>
<comment type="caution">
    <text evidence="1">The sequence shown here is derived from an EMBL/GenBank/DDBJ whole genome shotgun (WGS) entry which is preliminary data.</text>
</comment>
<keyword evidence="2" id="KW-1185">Reference proteome</keyword>
<name>A0A1R3GDD4_9ROSI</name>
<accession>A0A1R3GDD4</accession>
<dbReference type="EMBL" id="AWUE01022791">
    <property type="protein sequence ID" value="OMO56104.1"/>
    <property type="molecule type" value="Genomic_DNA"/>
</dbReference>
<gene>
    <name evidence="1" type="ORF">COLO4_35771</name>
</gene>
<evidence type="ECO:0000313" key="2">
    <source>
        <dbReference type="Proteomes" id="UP000187203"/>
    </source>
</evidence>
<dbReference type="Proteomes" id="UP000187203">
    <property type="component" value="Unassembled WGS sequence"/>
</dbReference>
<sequence length="29" mass="3170">MAASIVLGYFTRTEQRSKTAVASFKSCCL</sequence>
<dbReference type="AlphaFoldDB" id="A0A1R3GDD4"/>
<evidence type="ECO:0000313" key="1">
    <source>
        <dbReference type="EMBL" id="OMO56104.1"/>
    </source>
</evidence>
<organism evidence="1 2">
    <name type="scientific">Corchorus olitorius</name>
    <dbReference type="NCBI Taxonomy" id="93759"/>
    <lineage>
        <taxon>Eukaryota</taxon>
        <taxon>Viridiplantae</taxon>
        <taxon>Streptophyta</taxon>
        <taxon>Embryophyta</taxon>
        <taxon>Tracheophyta</taxon>
        <taxon>Spermatophyta</taxon>
        <taxon>Magnoliopsida</taxon>
        <taxon>eudicotyledons</taxon>
        <taxon>Gunneridae</taxon>
        <taxon>Pentapetalae</taxon>
        <taxon>rosids</taxon>
        <taxon>malvids</taxon>
        <taxon>Malvales</taxon>
        <taxon>Malvaceae</taxon>
        <taxon>Grewioideae</taxon>
        <taxon>Apeibeae</taxon>
        <taxon>Corchorus</taxon>
    </lineage>
</organism>
<reference evidence="2" key="1">
    <citation type="submission" date="2013-09" db="EMBL/GenBank/DDBJ databases">
        <title>Corchorus olitorius genome sequencing.</title>
        <authorList>
            <person name="Alam M."/>
            <person name="Haque M.S."/>
            <person name="Islam M.S."/>
            <person name="Emdad E.M."/>
            <person name="Islam M.M."/>
            <person name="Ahmed B."/>
            <person name="Halim A."/>
            <person name="Hossen Q.M.M."/>
            <person name="Hossain M.Z."/>
            <person name="Ahmed R."/>
            <person name="Khan M.M."/>
            <person name="Islam R."/>
            <person name="Rashid M.M."/>
            <person name="Khan S.A."/>
            <person name="Rahman M.S."/>
            <person name="Alam M."/>
            <person name="Yahiya A.S."/>
            <person name="Khan M.S."/>
            <person name="Azam M.S."/>
            <person name="Haque T."/>
            <person name="Lashkar M.Z.H."/>
            <person name="Akhand A.I."/>
            <person name="Morshed G."/>
            <person name="Roy S."/>
            <person name="Uddin K.S."/>
            <person name="Rabeya T."/>
            <person name="Hossain A.S."/>
            <person name="Chowdhury A."/>
            <person name="Snigdha A.R."/>
            <person name="Mortoza M.S."/>
            <person name="Matin S.A."/>
            <person name="Hoque S.M.E."/>
            <person name="Islam M.K."/>
            <person name="Roy D.K."/>
            <person name="Haider R."/>
            <person name="Moosa M.M."/>
            <person name="Elias S.M."/>
            <person name="Hasan A.M."/>
            <person name="Jahan S."/>
            <person name="Shafiuddin M."/>
            <person name="Mahmood N."/>
            <person name="Shommy N.S."/>
        </authorList>
    </citation>
    <scope>NUCLEOTIDE SEQUENCE [LARGE SCALE GENOMIC DNA]</scope>
    <source>
        <strain evidence="2">cv. O-4</strain>
    </source>
</reference>
<proteinExistence type="predicted"/>